<keyword evidence="3" id="KW-1185">Reference proteome</keyword>
<evidence type="ECO:0000313" key="2">
    <source>
        <dbReference type="EMBL" id="MDQ0160016.1"/>
    </source>
</evidence>
<dbReference type="SUPFAM" id="SSF52540">
    <property type="entry name" value="P-loop containing nucleoside triphosphate hydrolases"/>
    <property type="match status" value="1"/>
</dbReference>
<evidence type="ECO:0000313" key="3">
    <source>
        <dbReference type="Proteomes" id="UP001224359"/>
    </source>
</evidence>
<dbReference type="SMART" id="SM00382">
    <property type="entry name" value="AAA"/>
    <property type="match status" value="1"/>
</dbReference>
<feature type="domain" description="AAA+ ATPase" evidence="1">
    <location>
        <begin position="316"/>
        <end position="488"/>
    </location>
</feature>
<dbReference type="Gene3D" id="3.40.50.300">
    <property type="entry name" value="P-loop containing nucleotide triphosphate hydrolases"/>
    <property type="match status" value="1"/>
</dbReference>
<name>A0ABT9VGE3_9BACI</name>
<comment type="caution">
    <text evidence="2">The sequence shown here is derived from an EMBL/GenBank/DDBJ whole genome shotgun (WGS) entry which is preliminary data.</text>
</comment>
<organism evidence="2 3">
    <name type="scientific">Alkalibacillus salilacus</name>
    <dbReference type="NCBI Taxonomy" id="284582"/>
    <lineage>
        <taxon>Bacteria</taxon>
        <taxon>Bacillati</taxon>
        <taxon>Bacillota</taxon>
        <taxon>Bacilli</taxon>
        <taxon>Bacillales</taxon>
        <taxon>Bacillaceae</taxon>
        <taxon>Alkalibacillus</taxon>
    </lineage>
</organism>
<dbReference type="InterPro" id="IPR052934">
    <property type="entry name" value="Methyl-DNA_Rec/Restrict_Enz"/>
</dbReference>
<evidence type="ECO:0000259" key="1">
    <source>
        <dbReference type="SMART" id="SM00382"/>
    </source>
</evidence>
<dbReference type="InterPro" id="IPR011704">
    <property type="entry name" value="ATPase_dyneun-rel_AAA"/>
</dbReference>
<dbReference type="RefSeq" id="WP_306976936.1">
    <property type="nucleotide sequence ID" value="NZ_JAUSTQ010000008.1"/>
</dbReference>
<reference evidence="2 3" key="1">
    <citation type="submission" date="2023-07" db="EMBL/GenBank/DDBJ databases">
        <title>Genomic Encyclopedia of Type Strains, Phase IV (KMG-IV): sequencing the most valuable type-strain genomes for metagenomic binning, comparative biology and taxonomic classification.</title>
        <authorList>
            <person name="Goeker M."/>
        </authorList>
    </citation>
    <scope>NUCLEOTIDE SEQUENCE [LARGE SCALE GENOMIC DNA]</scope>
    <source>
        <strain evidence="2 3">DSM 16460</strain>
    </source>
</reference>
<dbReference type="Proteomes" id="UP001224359">
    <property type="component" value="Unassembled WGS sequence"/>
</dbReference>
<accession>A0ABT9VGE3</accession>
<protein>
    <submittedName>
        <fullName evidence="2">MoxR-like ATPase</fullName>
    </submittedName>
</protein>
<proteinExistence type="predicted"/>
<gene>
    <name evidence="2" type="ORF">J2S77_002017</name>
</gene>
<sequence>MAKYYFEKKDDRKAIYDAMKKWKENCLLNEGSLIWEGEAVWTQDNIRRFKSIFVDSPDSSGETFDIKLENQLENEVESVYKFLIELMYIYYLFPSKRSNTYKTKINKLEKIASWKGIEFDRSWPILEALNGGLGSPGSGYNSNRYHEISFLNSIVKQLKDMPIEERENILNQPWKLKQFVDDIRQRFGKQLQMQHVILHLLHPDYFERMVSWGHKKKVKNTFDYMIIENDYHDMDYQLLQIREKLNEKYGEDIDFYDHPEIRQEWKGDIKSDGPGEEPSIDRDHLNVNFEVELQDLGLVFEEKDLLIEQVSSALKNGKHIILTGPPGTGKSKLASSICEAYNVKPMMATASSNWSTYDTIGGYKPNQNGKLYFDDGLFLKCFKDRKTNEPHNKWFIIDEINRADIDKAFGSLFSVLTGDDVVLPYAADNGELIDITPQKGEKIQDIQENEYVMPDDWRIIATMNTIDKSSLYEMSYAFMRRFAFISIGAPKDINNKLIKEYLSIWGMEDYPNIETLKNIWMLINQYRKIGPAIIEDIARHTEENDDFAQPIMMYVLPQFEGLPLSRIKEFIKQLQEKTDVVINDTYLLNFANDFFGEGAFE</sequence>
<dbReference type="EMBL" id="JAUSTQ010000008">
    <property type="protein sequence ID" value="MDQ0160016.1"/>
    <property type="molecule type" value="Genomic_DNA"/>
</dbReference>
<dbReference type="InterPro" id="IPR027417">
    <property type="entry name" value="P-loop_NTPase"/>
</dbReference>
<dbReference type="Pfam" id="PF07728">
    <property type="entry name" value="AAA_5"/>
    <property type="match status" value="1"/>
</dbReference>
<dbReference type="InterPro" id="IPR003593">
    <property type="entry name" value="AAA+_ATPase"/>
</dbReference>
<dbReference type="PANTHER" id="PTHR37291">
    <property type="entry name" value="5-METHYLCYTOSINE-SPECIFIC RESTRICTION ENZYME B"/>
    <property type="match status" value="1"/>
</dbReference>
<dbReference type="PANTHER" id="PTHR37291:SF1">
    <property type="entry name" value="TYPE IV METHYL-DIRECTED RESTRICTION ENZYME ECOKMCRB SUBUNIT"/>
    <property type="match status" value="1"/>
</dbReference>